<protein>
    <submittedName>
        <fullName evidence="1">Uncharacterized protein</fullName>
    </submittedName>
</protein>
<name>A0A5A7U1L0_CUCMM</name>
<reference evidence="3 4" key="1">
    <citation type="submission" date="2019-08" db="EMBL/GenBank/DDBJ databases">
        <title>Draft genome sequences of two oriental melons (Cucumis melo L. var makuwa).</title>
        <authorList>
            <person name="Kwon S.-Y."/>
        </authorList>
    </citation>
    <scope>NUCLEOTIDE SEQUENCE [LARGE SCALE GENOMIC DNA]</scope>
    <source>
        <strain evidence="4">cv. Chang Bougi</strain>
        <strain evidence="3">cv. SW 3</strain>
        <tissue evidence="1">Leaf</tissue>
    </source>
</reference>
<evidence type="ECO:0000313" key="2">
    <source>
        <dbReference type="EMBL" id="TYK18511.1"/>
    </source>
</evidence>
<dbReference type="Pfam" id="PF02992">
    <property type="entry name" value="Transposase_21"/>
    <property type="match status" value="1"/>
</dbReference>
<sequence>MSLLIPDPRSPDKEIDVYLQPLIEELKVLWTFGVRTYDSLTGWSTKEYQACPICMGDRSSFGIRGRISLMGHRHYLLENHVWRRSRLHDEKVEHRARPVDSKRMIVMFYYMTATHWYPSILIEERVHCSKGLGWGSKPKAHNTMSASSSMMSCSQSTTEREIQIQAKLDQALKQIEFQDRNFQALALEMEEMRKLIHDMTQAQQGPPHDS</sequence>
<proteinExistence type="predicted"/>
<dbReference type="Proteomes" id="UP000321947">
    <property type="component" value="Unassembled WGS sequence"/>
</dbReference>
<dbReference type="Proteomes" id="UP000321393">
    <property type="component" value="Unassembled WGS sequence"/>
</dbReference>
<evidence type="ECO:0000313" key="4">
    <source>
        <dbReference type="Proteomes" id="UP000321947"/>
    </source>
</evidence>
<dbReference type="AlphaFoldDB" id="A0A5A7U1L0"/>
<dbReference type="InterPro" id="IPR004242">
    <property type="entry name" value="Transposase_21"/>
</dbReference>
<accession>A0A5A7U1L0</accession>
<dbReference type="EMBL" id="SSTE01012141">
    <property type="protein sequence ID" value="KAA0049662.1"/>
    <property type="molecule type" value="Genomic_DNA"/>
</dbReference>
<organism evidence="1 3">
    <name type="scientific">Cucumis melo var. makuwa</name>
    <name type="common">Oriental melon</name>
    <dbReference type="NCBI Taxonomy" id="1194695"/>
    <lineage>
        <taxon>Eukaryota</taxon>
        <taxon>Viridiplantae</taxon>
        <taxon>Streptophyta</taxon>
        <taxon>Embryophyta</taxon>
        <taxon>Tracheophyta</taxon>
        <taxon>Spermatophyta</taxon>
        <taxon>Magnoliopsida</taxon>
        <taxon>eudicotyledons</taxon>
        <taxon>Gunneridae</taxon>
        <taxon>Pentapetalae</taxon>
        <taxon>rosids</taxon>
        <taxon>fabids</taxon>
        <taxon>Cucurbitales</taxon>
        <taxon>Cucurbitaceae</taxon>
        <taxon>Benincaseae</taxon>
        <taxon>Cucumis</taxon>
    </lineage>
</organism>
<dbReference type="EMBL" id="SSTD01007673">
    <property type="protein sequence ID" value="TYK18511.1"/>
    <property type="molecule type" value="Genomic_DNA"/>
</dbReference>
<gene>
    <name evidence="2" type="ORF">E5676_scaffold5066G00120</name>
    <name evidence="1" type="ORF">E6C27_scaffold163G001370</name>
</gene>
<dbReference type="OrthoDB" id="3234349at2759"/>
<evidence type="ECO:0000313" key="1">
    <source>
        <dbReference type="EMBL" id="KAA0049662.1"/>
    </source>
</evidence>
<evidence type="ECO:0000313" key="3">
    <source>
        <dbReference type="Proteomes" id="UP000321393"/>
    </source>
</evidence>
<comment type="caution">
    <text evidence="1">The sequence shown here is derived from an EMBL/GenBank/DDBJ whole genome shotgun (WGS) entry which is preliminary data.</text>
</comment>